<organism evidence="2 3">
    <name type="scientific">Sphingomonas ginsenosidivorax</name>
    <dbReference type="NCBI Taxonomy" id="862135"/>
    <lineage>
        <taxon>Bacteria</taxon>
        <taxon>Pseudomonadati</taxon>
        <taxon>Pseudomonadota</taxon>
        <taxon>Alphaproteobacteria</taxon>
        <taxon>Sphingomonadales</taxon>
        <taxon>Sphingomonadaceae</taxon>
        <taxon>Sphingomonas</taxon>
    </lineage>
</organism>
<dbReference type="EMBL" id="VOQR01000001">
    <property type="protein sequence ID" value="TXC70227.1"/>
    <property type="molecule type" value="Genomic_DNA"/>
</dbReference>
<evidence type="ECO:0000313" key="3">
    <source>
        <dbReference type="Proteomes" id="UP000321250"/>
    </source>
</evidence>
<dbReference type="SUPFAM" id="SSF54427">
    <property type="entry name" value="NTF2-like"/>
    <property type="match status" value="1"/>
</dbReference>
<dbReference type="AlphaFoldDB" id="A0A5C6UBK2"/>
<dbReference type="InterPro" id="IPR011944">
    <property type="entry name" value="Steroid_delta5-4_isomerase"/>
</dbReference>
<name>A0A5C6UBK2_9SPHN</name>
<dbReference type="RefSeq" id="WP_147080224.1">
    <property type="nucleotide sequence ID" value="NZ_VOQR01000001.1"/>
</dbReference>
<evidence type="ECO:0000313" key="2">
    <source>
        <dbReference type="EMBL" id="TXC70227.1"/>
    </source>
</evidence>
<protein>
    <submittedName>
        <fullName evidence="2">Nuclear transport factor 2 family protein</fullName>
    </submittedName>
</protein>
<dbReference type="Pfam" id="PF13577">
    <property type="entry name" value="SnoaL_4"/>
    <property type="match status" value="1"/>
</dbReference>
<evidence type="ECO:0000259" key="1">
    <source>
        <dbReference type="Pfam" id="PF13577"/>
    </source>
</evidence>
<feature type="domain" description="SnoaL-like" evidence="1">
    <location>
        <begin position="11"/>
        <end position="122"/>
    </location>
</feature>
<dbReference type="Proteomes" id="UP000321250">
    <property type="component" value="Unassembled WGS sequence"/>
</dbReference>
<proteinExistence type="predicted"/>
<keyword evidence="3" id="KW-1185">Reference proteome</keyword>
<gene>
    <name evidence="2" type="ORF">FSB78_04150</name>
</gene>
<dbReference type="NCBIfam" id="TIGR02246">
    <property type="entry name" value="SgcJ/EcaC family oxidoreductase"/>
    <property type="match status" value="1"/>
</dbReference>
<dbReference type="InterPro" id="IPR032710">
    <property type="entry name" value="NTF2-like_dom_sf"/>
</dbReference>
<sequence length="163" mass="18046">MTDFVTADCGIRQLHARFADAVWRQDATSFADCFAPDGVWKIAGMVLIGRDEIGRACGPLLGRCERIQLVTGQPILEVGDGSAIGRLQMTEFAKKRDGTTALTFGTYHDRYVEHDGAWCFAWRHWTMAYHGPVDMSGPYVTPPDYGAFPGMPEADEPTYVRPA</sequence>
<dbReference type="OrthoDB" id="1492465at2"/>
<accession>A0A5C6UBK2</accession>
<comment type="caution">
    <text evidence="2">The sequence shown here is derived from an EMBL/GenBank/DDBJ whole genome shotgun (WGS) entry which is preliminary data.</text>
</comment>
<dbReference type="Gene3D" id="3.10.450.50">
    <property type="match status" value="1"/>
</dbReference>
<reference evidence="2 3" key="1">
    <citation type="journal article" date="2013" name="Antonie Van Leeuwenhoek">
        <title>Sphingomonas ginsenosidivorax sp. nov., with the ability to transform ginsenosides.</title>
        <authorList>
            <person name="Jin X.F."/>
            <person name="Kim J.K."/>
            <person name="Liu Q.M."/>
            <person name="Kang M.S."/>
            <person name="He D."/>
            <person name="Jin F.X."/>
            <person name="Kim S.C."/>
            <person name="Im W.T."/>
        </authorList>
    </citation>
    <scope>NUCLEOTIDE SEQUENCE [LARGE SCALE GENOMIC DNA]</scope>
    <source>
        <strain evidence="2 3">KHI67</strain>
    </source>
</reference>
<dbReference type="InterPro" id="IPR037401">
    <property type="entry name" value="SnoaL-like"/>
</dbReference>